<name>I0I050_CALAS</name>
<dbReference type="OrthoDB" id="9778160at2"/>
<keyword evidence="2" id="KW-0547">Nucleotide-binding</keyword>
<protein>
    <submittedName>
        <fullName evidence="5">Putative ABC transporter ATP-binding protein</fullName>
    </submittedName>
</protein>
<evidence type="ECO:0000313" key="5">
    <source>
        <dbReference type="EMBL" id="BAL98637.1"/>
    </source>
</evidence>
<dbReference type="InterPro" id="IPR008995">
    <property type="entry name" value="Mo/tungstate-bd_C_term_dom"/>
</dbReference>
<feature type="domain" description="ABC transporter" evidence="4">
    <location>
        <begin position="21"/>
        <end position="254"/>
    </location>
</feature>
<dbReference type="InterPro" id="IPR003439">
    <property type="entry name" value="ABC_transporter-like_ATP-bd"/>
</dbReference>
<dbReference type="Gene3D" id="3.40.50.300">
    <property type="entry name" value="P-loop containing nucleotide triphosphate hydrolases"/>
    <property type="match status" value="1"/>
</dbReference>
<sequence>MFCPGFDASYAGRSVKSDAGLLMLAIQLYKRLPSFDLDFALEVPPGVTALFGPSGAGKSMTLACIAGLARPDAGRIALNGFVFYDSAAGINVPPQRRRIGYVMQDYLLFPHLTVGENVAFGLHHLPRRERTARVAAMLERVGLAGYEARRPQELSGGQQQRVALARALVTEPHALLLDEPFSALDAPTRAALRRDLLDLQRTFKLPVIFITHDFGEAYLLADQLAVLVEGKLLQCATPAEVVARPVNQQVAQLTGSRNFLSGRVLASDEQGMNVHIGDVTLQTPPAPWLRPGDAVTIAIRPERILLVRKDAPALSRSNTLRGVIVDELSDGFTCTLFLRSEGAPRLREGEYDLEIVVPVYIYERLHIAEDRHWTVVLPQEAIQVV</sequence>
<dbReference type="InterPro" id="IPR003593">
    <property type="entry name" value="AAA+_ATPase"/>
</dbReference>
<dbReference type="Pfam" id="PF00005">
    <property type="entry name" value="ABC_tran"/>
    <property type="match status" value="1"/>
</dbReference>
<evidence type="ECO:0000256" key="2">
    <source>
        <dbReference type="ARBA" id="ARBA00022741"/>
    </source>
</evidence>
<evidence type="ECO:0000313" key="6">
    <source>
        <dbReference type="Proteomes" id="UP000007880"/>
    </source>
</evidence>
<gene>
    <name evidence="5" type="ordered locus">CLDAP_05980</name>
</gene>
<dbReference type="HOGENOM" id="CLU_000604_1_1_0"/>
<organism evidence="5 6">
    <name type="scientific">Caldilinea aerophila (strain DSM 14535 / JCM 11387 / NBRC 104270 / STL-6-O1)</name>
    <dbReference type="NCBI Taxonomy" id="926550"/>
    <lineage>
        <taxon>Bacteria</taxon>
        <taxon>Bacillati</taxon>
        <taxon>Chloroflexota</taxon>
        <taxon>Caldilineae</taxon>
        <taxon>Caldilineales</taxon>
        <taxon>Caldilineaceae</taxon>
        <taxon>Caldilinea</taxon>
    </lineage>
</organism>
<dbReference type="SUPFAM" id="SSF52540">
    <property type="entry name" value="P-loop containing nucleoside triphosphate hydrolases"/>
    <property type="match status" value="1"/>
</dbReference>
<dbReference type="GO" id="GO:0005524">
    <property type="term" value="F:ATP binding"/>
    <property type="evidence" value="ECO:0007669"/>
    <property type="project" value="UniProtKB-KW"/>
</dbReference>
<dbReference type="Gene3D" id="2.40.50.100">
    <property type="match status" value="1"/>
</dbReference>
<reference evidence="5 6" key="1">
    <citation type="submission" date="2012-02" db="EMBL/GenBank/DDBJ databases">
        <title>Complete genome sequence of Caldilinea aerophila DSM 14535 (= NBRC 102666).</title>
        <authorList>
            <person name="Oguchi A."/>
            <person name="Hosoyama A."/>
            <person name="Sekine M."/>
            <person name="Fukai R."/>
            <person name="Kato Y."/>
            <person name="Nakamura S."/>
            <person name="Hanada S."/>
            <person name="Yamazaki S."/>
            <person name="Fujita N."/>
        </authorList>
    </citation>
    <scope>NUCLEOTIDE SEQUENCE [LARGE SCALE GENOMIC DNA]</scope>
    <source>
        <strain evidence="6">DSM 14535 / JCM 11387 / NBRC 104270 / STL-6-O1</strain>
    </source>
</reference>
<dbReference type="AlphaFoldDB" id="I0I050"/>
<dbReference type="STRING" id="926550.CLDAP_05980"/>
<accession>I0I050</accession>
<evidence type="ECO:0000259" key="4">
    <source>
        <dbReference type="PROSITE" id="PS50893"/>
    </source>
</evidence>
<dbReference type="GO" id="GO:0016887">
    <property type="term" value="F:ATP hydrolysis activity"/>
    <property type="evidence" value="ECO:0007669"/>
    <property type="project" value="InterPro"/>
</dbReference>
<dbReference type="InterPro" id="IPR050093">
    <property type="entry name" value="ABC_SmlMolc_Importer"/>
</dbReference>
<dbReference type="PROSITE" id="PS00211">
    <property type="entry name" value="ABC_TRANSPORTER_1"/>
    <property type="match status" value="1"/>
</dbReference>
<dbReference type="PROSITE" id="PS50893">
    <property type="entry name" value="ABC_TRANSPORTER_2"/>
    <property type="match status" value="1"/>
</dbReference>
<dbReference type="eggNOG" id="COG3842">
    <property type="taxonomic scope" value="Bacteria"/>
</dbReference>
<evidence type="ECO:0000256" key="3">
    <source>
        <dbReference type="ARBA" id="ARBA00022840"/>
    </source>
</evidence>
<proteinExistence type="predicted"/>
<dbReference type="PANTHER" id="PTHR42781:SF4">
    <property type="entry name" value="SPERMIDINE_PUTRESCINE IMPORT ATP-BINDING PROTEIN POTA"/>
    <property type="match status" value="1"/>
</dbReference>
<dbReference type="SUPFAM" id="SSF50331">
    <property type="entry name" value="MOP-like"/>
    <property type="match status" value="1"/>
</dbReference>
<keyword evidence="6" id="KW-1185">Reference proteome</keyword>
<dbReference type="Proteomes" id="UP000007880">
    <property type="component" value="Chromosome"/>
</dbReference>
<dbReference type="PANTHER" id="PTHR42781">
    <property type="entry name" value="SPERMIDINE/PUTRESCINE IMPORT ATP-BINDING PROTEIN POTA"/>
    <property type="match status" value="1"/>
</dbReference>
<keyword evidence="3 5" id="KW-0067">ATP-binding</keyword>
<dbReference type="KEGG" id="cap:CLDAP_05980"/>
<evidence type="ECO:0000256" key="1">
    <source>
        <dbReference type="ARBA" id="ARBA00022448"/>
    </source>
</evidence>
<keyword evidence="1" id="KW-0813">Transport</keyword>
<dbReference type="EMBL" id="AP012337">
    <property type="protein sequence ID" value="BAL98637.1"/>
    <property type="molecule type" value="Genomic_DNA"/>
</dbReference>
<dbReference type="InterPro" id="IPR017871">
    <property type="entry name" value="ABC_transporter-like_CS"/>
</dbReference>
<dbReference type="InterPro" id="IPR027417">
    <property type="entry name" value="P-loop_NTPase"/>
</dbReference>
<dbReference type="PATRIC" id="fig|926550.5.peg.631"/>
<dbReference type="SMART" id="SM00382">
    <property type="entry name" value="AAA"/>
    <property type="match status" value="1"/>
</dbReference>